<dbReference type="GO" id="GO:0005634">
    <property type="term" value="C:nucleus"/>
    <property type="evidence" value="ECO:0007669"/>
    <property type="project" value="TreeGrafter"/>
</dbReference>
<keyword evidence="3" id="KW-0808">Transferase</keyword>
<keyword evidence="5" id="KW-0418">Kinase</keyword>
<sequence length="864" mass="99462">MKNKNSISSNNLLKESSNSLPLTFETPPNEKRESLSDSQIGLFKKRKHTSSFSTSSVSFKGKEMVIYRPQELTLYHQPSNNIVVYDPLLKTISLRQKAPLKSSAEYMEAYKGSKLEYFKCPVCSTRFNKEWSEIPDTPTSSREFRPHFSKISKNITSEVDLNPENISYYDSNQSGLNETSFNNGYYKRFFIEGTQLGKGLRGSVFHCQHVLENVLLGEYAIKKVAVGNDHQWLLRMLKEVKLLERLHHPNVIEYKHSWLEMHKPTKFGPTVPCLFILMELANAGNLSEFIESGGLYKFDSGAKIDKKPLSRKEKILLARGLPSSNQNNTSKLGDTTPNFFLSLEHIWIFLRDICSGLNHLHKNGIIHRDLKPQNLLLFYDNFPSFKSTSSSSSKIPRLLLADFGECETLFEEKYRTRTGATGTLEFMAPELLRVDGNGKYLDDYSTKADMWSLGMLLYYMCYSSLPFTEINDIDRLKKDVLGLRLHLPKVDRGSKGKIPSNLKLLITKLLNQNKSKRPDIAQILPMVTKNALYYENSNFKDDKLDDLFELDETNENQVFENGIKKIYNDKSDFKSDTLFATDNQSHNQLLNGDNLIKQKNSYKNQARVYKSQYLKLTRNYLGDQDDRILSSDDSKIISFNKAKSYTLKTNDSGEENIKNTSQKSLVPYSSSLPTESYMNEYMKSPLNMHSRDLKNNNQTFQKLRSLSDNTEFQINLGNLKKNNIISVDSEQDSERIEDTNDFQTKNKRIKEIDDIEANNKRIDNEKDDQLSNKTLFPTTKPILSNMDLRTANSFSRVYSRFQQHKSDIDRLLPKKQIVAIKYVLFIIKINSLFNGSAENKLSRFIMSPLFVLAAIDLRRMKKGF</sequence>
<dbReference type="GO" id="GO:0005524">
    <property type="term" value="F:ATP binding"/>
    <property type="evidence" value="ECO:0007669"/>
    <property type="project" value="UniProtKB-KW"/>
</dbReference>
<dbReference type="GO" id="GO:0005737">
    <property type="term" value="C:cytoplasm"/>
    <property type="evidence" value="ECO:0007669"/>
    <property type="project" value="TreeGrafter"/>
</dbReference>
<dbReference type="STRING" id="133381.A0A2T9Z9S1"/>
<keyword evidence="2" id="KW-0723">Serine/threonine-protein kinase</keyword>
<dbReference type="EC" id="2.7.11.1" evidence="1"/>
<comment type="catalytic activity">
    <reaction evidence="8">
        <text>L-threonyl-[protein] + ATP = O-phospho-L-threonyl-[protein] + ADP + H(+)</text>
        <dbReference type="Rhea" id="RHEA:46608"/>
        <dbReference type="Rhea" id="RHEA-COMP:11060"/>
        <dbReference type="Rhea" id="RHEA-COMP:11605"/>
        <dbReference type="ChEBI" id="CHEBI:15378"/>
        <dbReference type="ChEBI" id="CHEBI:30013"/>
        <dbReference type="ChEBI" id="CHEBI:30616"/>
        <dbReference type="ChEBI" id="CHEBI:61977"/>
        <dbReference type="ChEBI" id="CHEBI:456216"/>
        <dbReference type="EC" id="2.7.11.1"/>
    </reaction>
</comment>
<reference evidence="13 14" key="1">
    <citation type="journal article" date="2018" name="MBio">
        <title>Comparative Genomics Reveals the Core Gene Toolbox for the Fungus-Insect Symbiosis.</title>
        <authorList>
            <person name="Wang Y."/>
            <person name="Stata M."/>
            <person name="Wang W."/>
            <person name="Stajich J.E."/>
            <person name="White M.M."/>
            <person name="Moncalvo J.M."/>
        </authorList>
    </citation>
    <scope>NUCLEOTIDE SEQUENCE [LARGE SCALE GENOMIC DNA]</scope>
    <source>
        <strain evidence="13 14">SC-DP-2</strain>
    </source>
</reference>
<keyword evidence="14" id="KW-1185">Reference proteome</keyword>
<dbReference type="InterPro" id="IPR011009">
    <property type="entry name" value="Kinase-like_dom_sf"/>
</dbReference>
<evidence type="ECO:0000259" key="12">
    <source>
        <dbReference type="PROSITE" id="PS50011"/>
    </source>
</evidence>
<dbReference type="SMART" id="SM00220">
    <property type="entry name" value="S_TKc"/>
    <property type="match status" value="1"/>
</dbReference>
<evidence type="ECO:0000256" key="9">
    <source>
        <dbReference type="ARBA" id="ARBA00048679"/>
    </source>
</evidence>
<dbReference type="PROSITE" id="PS00108">
    <property type="entry name" value="PROTEIN_KINASE_ST"/>
    <property type="match status" value="1"/>
</dbReference>
<keyword evidence="4" id="KW-0547">Nucleotide-binding</keyword>
<evidence type="ECO:0000256" key="3">
    <source>
        <dbReference type="ARBA" id="ARBA00022679"/>
    </source>
</evidence>
<comment type="catalytic activity">
    <reaction evidence="9">
        <text>L-seryl-[protein] + ATP = O-phospho-L-seryl-[protein] + ADP + H(+)</text>
        <dbReference type="Rhea" id="RHEA:17989"/>
        <dbReference type="Rhea" id="RHEA-COMP:9863"/>
        <dbReference type="Rhea" id="RHEA-COMP:11604"/>
        <dbReference type="ChEBI" id="CHEBI:15378"/>
        <dbReference type="ChEBI" id="CHEBI:29999"/>
        <dbReference type="ChEBI" id="CHEBI:30616"/>
        <dbReference type="ChEBI" id="CHEBI:83421"/>
        <dbReference type="ChEBI" id="CHEBI:456216"/>
        <dbReference type="EC" id="2.7.11.1"/>
    </reaction>
</comment>
<dbReference type="PANTHER" id="PTHR11042:SF138">
    <property type="entry name" value="SERINE_THREONINE-PROTEIN KINASE IKS1-RELATED"/>
    <property type="match status" value="1"/>
</dbReference>
<organism evidence="13 14">
    <name type="scientific">Smittium megazygosporum</name>
    <dbReference type="NCBI Taxonomy" id="133381"/>
    <lineage>
        <taxon>Eukaryota</taxon>
        <taxon>Fungi</taxon>
        <taxon>Fungi incertae sedis</taxon>
        <taxon>Zoopagomycota</taxon>
        <taxon>Kickxellomycotina</taxon>
        <taxon>Harpellomycetes</taxon>
        <taxon>Harpellales</taxon>
        <taxon>Legeriomycetaceae</taxon>
        <taxon>Smittium</taxon>
    </lineage>
</organism>
<dbReference type="EMBL" id="MBFS01001181">
    <property type="protein sequence ID" value="PVV01320.1"/>
    <property type="molecule type" value="Genomic_DNA"/>
</dbReference>
<dbReference type="SUPFAM" id="SSF56112">
    <property type="entry name" value="Protein kinase-like (PK-like)"/>
    <property type="match status" value="1"/>
</dbReference>
<dbReference type="PROSITE" id="PS50011">
    <property type="entry name" value="PROTEIN_KINASE_DOM"/>
    <property type="match status" value="1"/>
</dbReference>
<proteinExistence type="inferred from homology"/>
<name>A0A2T9Z9S1_9FUNG</name>
<comment type="caution">
    <text evidence="13">The sequence shown here is derived from an EMBL/GenBank/DDBJ whole genome shotgun (WGS) entry which is preliminary data.</text>
</comment>
<dbReference type="Pfam" id="PF00069">
    <property type="entry name" value="Pkinase"/>
    <property type="match status" value="2"/>
</dbReference>
<evidence type="ECO:0000313" key="14">
    <source>
        <dbReference type="Proteomes" id="UP000245609"/>
    </source>
</evidence>
<dbReference type="OrthoDB" id="1405469at2759"/>
<evidence type="ECO:0000256" key="4">
    <source>
        <dbReference type="ARBA" id="ARBA00022741"/>
    </source>
</evidence>
<evidence type="ECO:0000256" key="10">
    <source>
        <dbReference type="SAM" id="Coils"/>
    </source>
</evidence>
<gene>
    <name evidence="13" type="ORF">BB560_004264</name>
</gene>
<dbReference type="PANTHER" id="PTHR11042">
    <property type="entry name" value="EUKARYOTIC TRANSLATION INITIATION FACTOR 2-ALPHA KINASE EIF2-ALPHA KINASE -RELATED"/>
    <property type="match status" value="1"/>
</dbReference>
<dbReference type="AlphaFoldDB" id="A0A2T9Z9S1"/>
<evidence type="ECO:0000256" key="7">
    <source>
        <dbReference type="ARBA" id="ARBA00037982"/>
    </source>
</evidence>
<feature type="coiled-coil region" evidence="10">
    <location>
        <begin position="745"/>
        <end position="772"/>
    </location>
</feature>
<evidence type="ECO:0000256" key="2">
    <source>
        <dbReference type="ARBA" id="ARBA00022527"/>
    </source>
</evidence>
<evidence type="ECO:0000256" key="11">
    <source>
        <dbReference type="SAM" id="MobiDB-lite"/>
    </source>
</evidence>
<dbReference type="GO" id="GO:0004674">
    <property type="term" value="F:protein serine/threonine kinase activity"/>
    <property type="evidence" value="ECO:0007669"/>
    <property type="project" value="UniProtKB-KW"/>
</dbReference>
<evidence type="ECO:0000256" key="8">
    <source>
        <dbReference type="ARBA" id="ARBA00047899"/>
    </source>
</evidence>
<protein>
    <recommendedName>
        <fullName evidence="1">non-specific serine/threonine protein kinase</fullName>
        <ecNumber evidence="1">2.7.11.1</ecNumber>
    </recommendedName>
</protein>
<evidence type="ECO:0000256" key="1">
    <source>
        <dbReference type="ARBA" id="ARBA00012513"/>
    </source>
</evidence>
<keyword evidence="10" id="KW-0175">Coiled coil</keyword>
<feature type="region of interest" description="Disordered" evidence="11">
    <location>
        <begin position="1"/>
        <end position="36"/>
    </location>
</feature>
<accession>A0A2T9Z9S1</accession>
<dbReference type="FunFam" id="3.30.200.20:FF:000306">
    <property type="entry name" value="IKS protein kinase"/>
    <property type="match status" value="1"/>
</dbReference>
<dbReference type="Proteomes" id="UP000245609">
    <property type="component" value="Unassembled WGS sequence"/>
</dbReference>
<dbReference type="Gene3D" id="3.30.200.20">
    <property type="entry name" value="Phosphorylase Kinase, domain 1"/>
    <property type="match status" value="1"/>
</dbReference>
<keyword evidence="6" id="KW-0067">ATP-binding</keyword>
<evidence type="ECO:0000313" key="13">
    <source>
        <dbReference type="EMBL" id="PVV01320.1"/>
    </source>
</evidence>
<feature type="compositionally biased region" description="Low complexity" evidence="11">
    <location>
        <begin position="1"/>
        <end position="20"/>
    </location>
</feature>
<dbReference type="InterPro" id="IPR050339">
    <property type="entry name" value="CC_SR_Kinase"/>
</dbReference>
<dbReference type="InterPro" id="IPR008271">
    <property type="entry name" value="Ser/Thr_kinase_AS"/>
</dbReference>
<dbReference type="InterPro" id="IPR000719">
    <property type="entry name" value="Prot_kinase_dom"/>
</dbReference>
<dbReference type="Gene3D" id="1.10.510.10">
    <property type="entry name" value="Transferase(Phosphotransferase) domain 1"/>
    <property type="match status" value="1"/>
</dbReference>
<feature type="domain" description="Protein kinase" evidence="12">
    <location>
        <begin position="190"/>
        <end position="533"/>
    </location>
</feature>
<comment type="similarity">
    <text evidence="7">Belongs to the protein kinase superfamily. Ser/Thr protein kinase family. GCN2 subfamily.</text>
</comment>
<evidence type="ECO:0000256" key="6">
    <source>
        <dbReference type="ARBA" id="ARBA00022840"/>
    </source>
</evidence>
<evidence type="ECO:0000256" key="5">
    <source>
        <dbReference type="ARBA" id="ARBA00022777"/>
    </source>
</evidence>